<dbReference type="InterPro" id="IPR051304">
    <property type="entry name" value="SCF_F-box_domain"/>
</dbReference>
<proteinExistence type="predicted"/>
<evidence type="ECO:0000313" key="2">
    <source>
        <dbReference type="EMBL" id="KAJ4835254.1"/>
    </source>
</evidence>
<dbReference type="Proteomes" id="UP001141552">
    <property type="component" value="Unassembled WGS sequence"/>
</dbReference>
<dbReference type="InterPro" id="IPR036047">
    <property type="entry name" value="F-box-like_dom_sf"/>
</dbReference>
<keyword evidence="3" id="KW-1185">Reference proteome</keyword>
<feature type="domain" description="F-box" evidence="1">
    <location>
        <begin position="15"/>
        <end position="56"/>
    </location>
</feature>
<dbReference type="SUPFAM" id="SSF81383">
    <property type="entry name" value="F-box domain"/>
    <property type="match status" value="1"/>
</dbReference>
<comment type="caution">
    <text evidence="2">The sequence shown here is derived from an EMBL/GenBank/DDBJ whole genome shotgun (WGS) entry which is preliminary data.</text>
</comment>
<dbReference type="Pfam" id="PF03478">
    <property type="entry name" value="Beta-prop_KIB1-4"/>
    <property type="match status" value="1"/>
</dbReference>
<dbReference type="SMART" id="SM00256">
    <property type="entry name" value="FBOX"/>
    <property type="match status" value="1"/>
</dbReference>
<organism evidence="2 3">
    <name type="scientific">Turnera subulata</name>
    <dbReference type="NCBI Taxonomy" id="218843"/>
    <lineage>
        <taxon>Eukaryota</taxon>
        <taxon>Viridiplantae</taxon>
        <taxon>Streptophyta</taxon>
        <taxon>Embryophyta</taxon>
        <taxon>Tracheophyta</taxon>
        <taxon>Spermatophyta</taxon>
        <taxon>Magnoliopsida</taxon>
        <taxon>eudicotyledons</taxon>
        <taxon>Gunneridae</taxon>
        <taxon>Pentapetalae</taxon>
        <taxon>rosids</taxon>
        <taxon>fabids</taxon>
        <taxon>Malpighiales</taxon>
        <taxon>Passifloraceae</taxon>
        <taxon>Turnera</taxon>
    </lineage>
</organism>
<dbReference type="OrthoDB" id="638130at2759"/>
<dbReference type="PANTHER" id="PTHR47123">
    <property type="entry name" value="F-BOX PROTEIN SKIP23"/>
    <property type="match status" value="1"/>
</dbReference>
<dbReference type="AlphaFoldDB" id="A0A9Q0FQY1"/>
<gene>
    <name evidence="2" type="ORF">Tsubulata_042196</name>
</gene>
<dbReference type="PANTHER" id="PTHR47123:SF3">
    <property type="entry name" value="DUF295 DOMAIN-CONTAINING PROTEIN"/>
    <property type="match status" value="1"/>
</dbReference>
<name>A0A9Q0FQY1_9ROSI</name>
<dbReference type="EMBL" id="JAKUCV010004477">
    <property type="protein sequence ID" value="KAJ4835254.1"/>
    <property type="molecule type" value="Genomic_DNA"/>
</dbReference>
<dbReference type="InterPro" id="IPR001810">
    <property type="entry name" value="F-box_dom"/>
</dbReference>
<reference evidence="2" key="2">
    <citation type="journal article" date="2023" name="Plants (Basel)">
        <title>Annotation of the Turnera subulata (Passifloraceae) Draft Genome Reveals the S-Locus Evolved after the Divergence of Turneroideae from Passifloroideae in a Stepwise Manner.</title>
        <authorList>
            <person name="Henning P.M."/>
            <person name="Roalson E.H."/>
            <person name="Mir W."/>
            <person name="McCubbin A.G."/>
            <person name="Shore J.S."/>
        </authorList>
    </citation>
    <scope>NUCLEOTIDE SEQUENCE</scope>
    <source>
        <strain evidence="2">F60SS</strain>
    </source>
</reference>
<dbReference type="Pfam" id="PF00646">
    <property type="entry name" value="F-box"/>
    <property type="match status" value="1"/>
</dbReference>
<reference evidence="2" key="1">
    <citation type="submission" date="2022-02" db="EMBL/GenBank/DDBJ databases">
        <authorList>
            <person name="Henning P.M."/>
            <person name="McCubbin A.G."/>
            <person name="Shore J.S."/>
        </authorList>
    </citation>
    <scope>NUCLEOTIDE SEQUENCE</scope>
    <source>
        <strain evidence="2">F60SS</strain>
        <tissue evidence="2">Leaves</tissue>
    </source>
</reference>
<evidence type="ECO:0000313" key="3">
    <source>
        <dbReference type="Proteomes" id="UP001141552"/>
    </source>
</evidence>
<accession>A0A9Q0FQY1</accession>
<evidence type="ECO:0000259" key="1">
    <source>
        <dbReference type="SMART" id="SM00256"/>
    </source>
</evidence>
<dbReference type="Gene3D" id="1.20.1280.50">
    <property type="match status" value="1"/>
</dbReference>
<dbReference type="InterPro" id="IPR005174">
    <property type="entry name" value="KIB1-4_b-propeller"/>
</dbReference>
<sequence>MSKRSNASHSQWSDLPIDLLDKIAGCLETQSDLGRFRSVCRGWRSSAPPPPPLKASRVLRLPWLPICDEFDEPYYFGLKEFTVYSIEPLPSSTHNDDTTSASASAAATRPWIIMLRFTKPGTAHLRDLVDLSRIRKIDEGLPKVLDLRDYQVREICTTYRLYIREQRHDMDSCDYFDFECFRETEGGFMGLVLEKGGGLFAWKMGGKEWTEISVTLEGDFHSYIVGYHKGKFFLVGETGWTLTVDPISLETKEVVHEMQQHRVLLYRYLVGSSEDLFLVEWEYFDDEVSCGFEFSVSKLDEHKGEWVLEEGGLKDHVLFIAYNNWTALVPAKHLPGYLRNCVYFADFDLSGCCDHPSSSFQVAEIRGGLQEAFQLCPSSNCSKLFWPPPAWLKKN</sequence>
<protein>
    <recommendedName>
        <fullName evidence="1">F-box domain-containing protein</fullName>
    </recommendedName>
</protein>